<gene>
    <name evidence="1" type="ORF">F5876DRAFT_78782</name>
</gene>
<evidence type="ECO:0000313" key="1">
    <source>
        <dbReference type="EMBL" id="KAJ3808388.1"/>
    </source>
</evidence>
<name>A0ACC1TUS5_9AGAR</name>
<sequence>MFSILKVLSLLLAIATTSLASPGPFLSRRFASPTIRDASTNAERFSRGMNPLPPRTLYNPTRVRRSFPSSSPTLVAKIVVSNKDSGATLGYMRGGTVNTATYATTFSFRNPSSASDLVELNDYSNGQHYVFAAYSNGYYVGPNSYNSLILATTTLSTPAGSEQEPDYTKGPTEYSESTVWSINPDTGIVTAYWVNSDGSQDQVFFLSYTTTVGAATSTSLVFTGDVAAFKAEYPTRTTIVTIAMHINLAYLLLALLSVARAAPTPPSEENNLKQHSASGRPDLFHNQVYVKLSYYNAHQKTYPMLRDDHKPKLKKIFEEWIRNTKLIKMEKDEIRERKPRTAIEDLPDILLVPLEIVIESGSAPVLEEIEFWGPGVKDIPGIEEGCETKANQCRASVFREVVFFYQEPPWKDMYYVHVRNGSGVGIKEYHTNRVAHSM</sequence>
<evidence type="ECO:0000313" key="2">
    <source>
        <dbReference type="Proteomes" id="UP001163835"/>
    </source>
</evidence>
<organism evidence="1 2">
    <name type="scientific">Lentinula aff. lateritia</name>
    <dbReference type="NCBI Taxonomy" id="2804960"/>
    <lineage>
        <taxon>Eukaryota</taxon>
        <taxon>Fungi</taxon>
        <taxon>Dikarya</taxon>
        <taxon>Basidiomycota</taxon>
        <taxon>Agaricomycotina</taxon>
        <taxon>Agaricomycetes</taxon>
        <taxon>Agaricomycetidae</taxon>
        <taxon>Agaricales</taxon>
        <taxon>Marasmiineae</taxon>
        <taxon>Omphalotaceae</taxon>
        <taxon>Lentinula</taxon>
    </lineage>
</organism>
<accession>A0ACC1TUS5</accession>
<reference evidence="1" key="1">
    <citation type="submission" date="2022-09" db="EMBL/GenBank/DDBJ databases">
        <title>A Global Phylogenomic Analysis of the Shiitake Genus Lentinula.</title>
        <authorList>
            <consortium name="DOE Joint Genome Institute"/>
            <person name="Sierra-Patev S."/>
            <person name="Min B."/>
            <person name="Naranjo-Ortiz M."/>
            <person name="Looney B."/>
            <person name="Konkel Z."/>
            <person name="Slot J.C."/>
            <person name="Sakamoto Y."/>
            <person name="Steenwyk J.L."/>
            <person name="Rokas A."/>
            <person name="Carro J."/>
            <person name="Camarero S."/>
            <person name="Ferreira P."/>
            <person name="Molpeceres G."/>
            <person name="Ruiz-Duenas F.J."/>
            <person name="Serrano A."/>
            <person name="Henrissat B."/>
            <person name="Drula E."/>
            <person name="Hughes K.W."/>
            <person name="Mata J.L."/>
            <person name="Ishikawa N.K."/>
            <person name="Vargas-Isla R."/>
            <person name="Ushijima S."/>
            <person name="Smith C.A."/>
            <person name="Ahrendt S."/>
            <person name="Andreopoulos W."/>
            <person name="He G."/>
            <person name="Labutti K."/>
            <person name="Lipzen A."/>
            <person name="Ng V."/>
            <person name="Riley R."/>
            <person name="Sandor L."/>
            <person name="Barry K."/>
            <person name="Martinez A.T."/>
            <person name="Xiao Y."/>
            <person name="Gibbons J.G."/>
            <person name="Terashima K."/>
            <person name="Grigoriev I.V."/>
            <person name="Hibbett D.S."/>
        </authorList>
    </citation>
    <scope>NUCLEOTIDE SEQUENCE</scope>
    <source>
        <strain evidence="1">TMI1499</strain>
    </source>
</reference>
<proteinExistence type="predicted"/>
<dbReference type="EMBL" id="MU795226">
    <property type="protein sequence ID" value="KAJ3808388.1"/>
    <property type="molecule type" value="Genomic_DNA"/>
</dbReference>
<protein>
    <submittedName>
        <fullName evidence="1">Uncharacterized protein</fullName>
    </submittedName>
</protein>
<comment type="caution">
    <text evidence="1">The sequence shown here is derived from an EMBL/GenBank/DDBJ whole genome shotgun (WGS) entry which is preliminary data.</text>
</comment>
<keyword evidence="2" id="KW-1185">Reference proteome</keyword>
<dbReference type="Proteomes" id="UP001163835">
    <property type="component" value="Unassembled WGS sequence"/>
</dbReference>